<feature type="compositionally biased region" description="Basic and acidic residues" evidence="1">
    <location>
        <begin position="115"/>
        <end position="128"/>
    </location>
</feature>
<evidence type="ECO:0000256" key="2">
    <source>
        <dbReference type="SAM" id="SignalP"/>
    </source>
</evidence>
<name>A0A1Y4LXA7_9FIRM</name>
<dbReference type="RefSeq" id="WP_087158579.1">
    <property type="nucleotide sequence ID" value="NZ_NFKM01000009.1"/>
</dbReference>
<evidence type="ECO:0000313" key="4">
    <source>
        <dbReference type="Proteomes" id="UP000195447"/>
    </source>
</evidence>
<feature type="signal peptide" evidence="2">
    <location>
        <begin position="1"/>
        <end position="22"/>
    </location>
</feature>
<keyword evidence="4" id="KW-1185">Reference proteome</keyword>
<evidence type="ECO:0000313" key="3">
    <source>
        <dbReference type="EMBL" id="OUP60560.1"/>
    </source>
</evidence>
<sequence length="192" mass="21170">MKKILICLVMMIFLVGCQNAHKSNSKTDTKDVIKQEEISDKKETKTNTDKKDGETKDVENQKSTSNLTKDKTSSNEQSSSKSKPIESEVDKKPNHSSSQESNNSSQVEPPVPDSPQEKPESNPSEEQKPTPAPPVCNDAIPQGAFRTEQEAASYAQGVLMDNMLNGDGSLSGYELEWSQTECGATYYTVKIY</sequence>
<keyword evidence="2" id="KW-0732">Signal</keyword>
<dbReference type="PROSITE" id="PS51257">
    <property type="entry name" value="PROKAR_LIPOPROTEIN"/>
    <property type="match status" value="1"/>
</dbReference>
<dbReference type="AlphaFoldDB" id="A0A1Y4LXA7"/>
<feature type="compositionally biased region" description="Basic and acidic residues" evidence="1">
    <location>
        <begin position="83"/>
        <end position="93"/>
    </location>
</feature>
<proteinExistence type="predicted"/>
<organism evidence="3 4">
    <name type="scientific">Faecalitalea cylindroides</name>
    <dbReference type="NCBI Taxonomy" id="39483"/>
    <lineage>
        <taxon>Bacteria</taxon>
        <taxon>Bacillati</taxon>
        <taxon>Bacillota</taxon>
        <taxon>Erysipelotrichia</taxon>
        <taxon>Erysipelotrichales</taxon>
        <taxon>Erysipelotrichaceae</taxon>
        <taxon>Faecalitalea</taxon>
    </lineage>
</organism>
<dbReference type="EMBL" id="NFKM01000009">
    <property type="protein sequence ID" value="OUP60560.1"/>
    <property type="molecule type" value="Genomic_DNA"/>
</dbReference>
<feature type="compositionally biased region" description="Low complexity" evidence="1">
    <location>
        <begin position="96"/>
        <end position="106"/>
    </location>
</feature>
<evidence type="ECO:0000256" key="1">
    <source>
        <dbReference type="SAM" id="MobiDB-lite"/>
    </source>
</evidence>
<gene>
    <name evidence="3" type="ORF">B5F14_05470</name>
</gene>
<reference evidence="4" key="1">
    <citation type="submission" date="2017-04" db="EMBL/GenBank/DDBJ databases">
        <title>Function of individual gut microbiota members based on whole genome sequencing of pure cultures obtained from chicken caecum.</title>
        <authorList>
            <person name="Medvecky M."/>
            <person name="Cejkova D."/>
            <person name="Polansky O."/>
            <person name="Karasova D."/>
            <person name="Kubasova T."/>
            <person name="Cizek A."/>
            <person name="Rychlik I."/>
        </authorList>
    </citation>
    <scope>NUCLEOTIDE SEQUENCE [LARGE SCALE GENOMIC DNA]</scope>
    <source>
        <strain evidence="4">An178</strain>
    </source>
</reference>
<evidence type="ECO:0008006" key="5">
    <source>
        <dbReference type="Google" id="ProtNLM"/>
    </source>
</evidence>
<comment type="caution">
    <text evidence="3">The sequence shown here is derived from an EMBL/GenBank/DDBJ whole genome shotgun (WGS) entry which is preliminary data.</text>
</comment>
<feature type="chain" id="PRO_5012034269" description="Lipoprotein" evidence="2">
    <location>
        <begin position="23"/>
        <end position="192"/>
    </location>
</feature>
<accession>A0A1Y4LXA7</accession>
<feature type="compositionally biased region" description="Basic and acidic residues" evidence="1">
    <location>
        <begin position="25"/>
        <end position="60"/>
    </location>
</feature>
<dbReference type="Proteomes" id="UP000195447">
    <property type="component" value="Unassembled WGS sequence"/>
</dbReference>
<feature type="region of interest" description="Disordered" evidence="1">
    <location>
        <begin position="22"/>
        <end position="148"/>
    </location>
</feature>
<protein>
    <recommendedName>
        <fullName evidence="5">Lipoprotein</fullName>
    </recommendedName>
</protein>